<accession>A0ABS4H2H7</accession>
<reference evidence="2 3" key="1">
    <citation type="submission" date="2021-03" db="EMBL/GenBank/DDBJ databases">
        <title>Genomic Encyclopedia of Type Strains, Phase IV (KMG-IV): sequencing the most valuable type-strain genomes for metagenomic binning, comparative biology and taxonomic classification.</title>
        <authorList>
            <person name="Goeker M."/>
        </authorList>
    </citation>
    <scope>NUCLEOTIDE SEQUENCE [LARGE SCALE GENOMIC DNA]</scope>
    <source>
        <strain evidence="2 3">DSM 23491</strain>
    </source>
</reference>
<dbReference type="EMBL" id="JAGGKP010000002">
    <property type="protein sequence ID" value="MBP1936737.1"/>
    <property type="molecule type" value="Genomic_DNA"/>
</dbReference>
<comment type="caution">
    <text evidence="2">The sequence shown here is derived from an EMBL/GenBank/DDBJ whole genome shotgun (WGS) entry which is preliminary data.</text>
</comment>
<dbReference type="Pfam" id="PF05139">
    <property type="entry name" value="Erythro_esteras"/>
    <property type="match status" value="1"/>
</dbReference>
<feature type="signal peptide" evidence="1">
    <location>
        <begin position="1"/>
        <end position="29"/>
    </location>
</feature>
<keyword evidence="1" id="KW-0732">Signal</keyword>
<dbReference type="PROSITE" id="PS51257">
    <property type="entry name" value="PROKAR_LIPOPROTEIN"/>
    <property type="match status" value="1"/>
</dbReference>
<dbReference type="Gene3D" id="3.40.1660.10">
    <property type="entry name" value="EreA-like (biosynthetic domain)"/>
    <property type="match status" value="1"/>
</dbReference>
<feature type="chain" id="PRO_5047212053" description="Erythromycin esterase" evidence="1">
    <location>
        <begin position="30"/>
        <end position="448"/>
    </location>
</feature>
<dbReference type="SUPFAM" id="SSF159501">
    <property type="entry name" value="EreA/ChaN-like"/>
    <property type="match status" value="1"/>
</dbReference>
<dbReference type="Gene3D" id="3.30.1870.10">
    <property type="entry name" value="EreA-like, domain 2"/>
    <property type="match status" value="1"/>
</dbReference>
<evidence type="ECO:0000313" key="3">
    <source>
        <dbReference type="Proteomes" id="UP001519273"/>
    </source>
</evidence>
<gene>
    <name evidence="2" type="ORF">J2Z20_001618</name>
</gene>
<dbReference type="InterPro" id="IPR007815">
    <property type="entry name" value="Emycin_Estase"/>
</dbReference>
<dbReference type="Gene3D" id="1.20.1440.30">
    <property type="entry name" value="Biosynthetic Protein domain"/>
    <property type="match status" value="1"/>
</dbReference>
<evidence type="ECO:0008006" key="4">
    <source>
        <dbReference type="Google" id="ProtNLM"/>
    </source>
</evidence>
<protein>
    <recommendedName>
        <fullName evidence="4">Erythromycin esterase</fullName>
    </recommendedName>
</protein>
<sequence>MKTKKTIRNIKSGAALMLTTAILATGCSAKPEVHESKTVQGTKLSVSVNAVNAEGKNQIYMDYLKHNKAAVDIHSDQTSKGLSLMDNDLENHRLFLTGEVHRSSFNTDVQISMLRYLNEKAGVRYYMSEYPFSVAQMINMYLNTGDEKYLPRITDDELRLWKWIHDFNGQQPVEKRISFVGMDVEHDPLNGLVYLNLLLEPLQSEGNNIPNGLRPFMKAIRAYAQPQNKQESDRLRKGGEHMLQLVDKELKQHLTLWEKTLDEETFFRFRMTGENLLNGAYLHTFYTTDYPRFNSEREPMMFNNFKELDKEISKKDRGAKYYGEWGLEHVYQKEHSTDGFKVTKPRIAELINEYGSFQGKVLSIGMMYAGSKCFDMVTNKAEDIDQTLQDMTIVGPLHEGDATLYKLNAANSPFASSVKFVDRDTGGGTLDYLQYILLILKSPASKPL</sequence>
<evidence type="ECO:0000313" key="2">
    <source>
        <dbReference type="EMBL" id="MBP1936737.1"/>
    </source>
</evidence>
<dbReference type="RefSeq" id="WP_209847847.1">
    <property type="nucleotide sequence ID" value="NZ_CBCRVE010000003.1"/>
</dbReference>
<evidence type="ECO:0000256" key="1">
    <source>
        <dbReference type="SAM" id="SignalP"/>
    </source>
</evidence>
<organism evidence="2 3">
    <name type="scientific">Paenibacillus sediminis</name>
    <dbReference type="NCBI Taxonomy" id="664909"/>
    <lineage>
        <taxon>Bacteria</taxon>
        <taxon>Bacillati</taxon>
        <taxon>Bacillota</taxon>
        <taxon>Bacilli</taxon>
        <taxon>Bacillales</taxon>
        <taxon>Paenibacillaceae</taxon>
        <taxon>Paenibacillus</taxon>
    </lineage>
</organism>
<keyword evidence="3" id="KW-1185">Reference proteome</keyword>
<proteinExistence type="predicted"/>
<name>A0ABS4H2H7_9BACL</name>
<dbReference type="Proteomes" id="UP001519273">
    <property type="component" value="Unassembled WGS sequence"/>
</dbReference>